<dbReference type="InterPro" id="IPR012094">
    <property type="entry name" value="tRNA_Ile_lys_synt"/>
</dbReference>
<dbReference type="RefSeq" id="WP_126795364.1">
    <property type="nucleotide sequence ID" value="NZ_CP060720.1"/>
</dbReference>
<comment type="subcellular location">
    <subcellularLocation>
        <location evidence="1 8">Cytoplasm</location>
    </subcellularLocation>
</comment>
<evidence type="ECO:0000313" key="10">
    <source>
        <dbReference type="EMBL" id="RSU11968.1"/>
    </source>
</evidence>
<evidence type="ECO:0000256" key="3">
    <source>
        <dbReference type="ARBA" id="ARBA00022598"/>
    </source>
</evidence>
<dbReference type="OrthoDB" id="9807403at2"/>
<evidence type="ECO:0000313" key="11">
    <source>
        <dbReference type="Proteomes" id="UP000288028"/>
    </source>
</evidence>
<proteinExistence type="inferred from homology"/>
<reference evidence="10 11" key="1">
    <citation type="submission" date="2017-05" db="EMBL/GenBank/DDBJ databases">
        <title>Vagococcus spp. assemblies.</title>
        <authorList>
            <person name="Gulvik C.A."/>
        </authorList>
    </citation>
    <scope>NUCLEOTIDE SEQUENCE [LARGE SCALE GENOMIC DNA]</scope>
    <source>
        <strain evidence="10 11">SS1714</strain>
    </source>
</reference>
<dbReference type="SMART" id="SM00977">
    <property type="entry name" value="TilS_C"/>
    <property type="match status" value="1"/>
</dbReference>
<dbReference type="InterPro" id="IPR012796">
    <property type="entry name" value="Lysidine-tRNA-synth_C"/>
</dbReference>
<gene>
    <name evidence="8" type="primary">tilS</name>
    <name evidence="10" type="ORF">CBF28_11390</name>
</gene>
<evidence type="ECO:0000256" key="4">
    <source>
        <dbReference type="ARBA" id="ARBA00022694"/>
    </source>
</evidence>
<dbReference type="SUPFAM" id="SSF56037">
    <property type="entry name" value="PheT/TilS domain"/>
    <property type="match status" value="1"/>
</dbReference>
<dbReference type="Proteomes" id="UP000288028">
    <property type="component" value="Unassembled WGS sequence"/>
</dbReference>
<dbReference type="GeneID" id="95579184"/>
<dbReference type="InterPro" id="IPR014729">
    <property type="entry name" value="Rossmann-like_a/b/a_fold"/>
</dbReference>
<comment type="caution">
    <text evidence="10">The sequence shown here is derived from an EMBL/GenBank/DDBJ whole genome shotgun (WGS) entry which is preliminary data.</text>
</comment>
<keyword evidence="11" id="KW-1185">Reference proteome</keyword>
<comment type="catalytic activity">
    <reaction evidence="7 8">
        <text>cytidine(34) in tRNA(Ile2) + L-lysine + ATP = lysidine(34) in tRNA(Ile2) + AMP + diphosphate + H(+)</text>
        <dbReference type="Rhea" id="RHEA:43744"/>
        <dbReference type="Rhea" id="RHEA-COMP:10625"/>
        <dbReference type="Rhea" id="RHEA-COMP:10670"/>
        <dbReference type="ChEBI" id="CHEBI:15378"/>
        <dbReference type="ChEBI" id="CHEBI:30616"/>
        <dbReference type="ChEBI" id="CHEBI:32551"/>
        <dbReference type="ChEBI" id="CHEBI:33019"/>
        <dbReference type="ChEBI" id="CHEBI:82748"/>
        <dbReference type="ChEBI" id="CHEBI:83665"/>
        <dbReference type="ChEBI" id="CHEBI:456215"/>
        <dbReference type="EC" id="6.3.4.19"/>
    </reaction>
</comment>
<dbReference type="PANTHER" id="PTHR43033">
    <property type="entry name" value="TRNA(ILE)-LYSIDINE SYNTHASE-RELATED"/>
    <property type="match status" value="1"/>
</dbReference>
<dbReference type="AlphaFoldDB" id="A0A430AV82"/>
<feature type="binding site" evidence="8">
    <location>
        <begin position="27"/>
        <end position="32"/>
    </location>
    <ligand>
        <name>ATP</name>
        <dbReference type="ChEBI" id="CHEBI:30616"/>
    </ligand>
</feature>
<evidence type="ECO:0000256" key="2">
    <source>
        <dbReference type="ARBA" id="ARBA00022490"/>
    </source>
</evidence>
<dbReference type="NCBIfam" id="TIGR02433">
    <property type="entry name" value="lysidine_TilS_C"/>
    <property type="match status" value="1"/>
</dbReference>
<organism evidence="10 11">
    <name type="scientific">Vagococcus carniphilus</name>
    <dbReference type="NCBI Taxonomy" id="218144"/>
    <lineage>
        <taxon>Bacteria</taxon>
        <taxon>Bacillati</taxon>
        <taxon>Bacillota</taxon>
        <taxon>Bacilli</taxon>
        <taxon>Lactobacillales</taxon>
        <taxon>Enterococcaceae</taxon>
        <taxon>Vagococcus</taxon>
    </lineage>
</organism>
<protein>
    <recommendedName>
        <fullName evidence="8">tRNA(Ile)-lysidine synthase</fullName>
        <ecNumber evidence="8">6.3.4.19</ecNumber>
    </recommendedName>
    <alternativeName>
        <fullName evidence="8">tRNA(Ile)-2-lysyl-cytidine synthase</fullName>
    </alternativeName>
    <alternativeName>
        <fullName evidence="8">tRNA(Ile)-lysidine synthetase</fullName>
    </alternativeName>
</protein>
<dbReference type="SUPFAM" id="SSF52402">
    <property type="entry name" value="Adenine nucleotide alpha hydrolases-like"/>
    <property type="match status" value="1"/>
</dbReference>
<name>A0A430AV82_9ENTE</name>
<dbReference type="EC" id="6.3.4.19" evidence="8"/>
<evidence type="ECO:0000256" key="5">
    <source>
        <dbReference type="ARBA" id="ARBA00022741"/>
    </source>
</evidence>
<sequence length="465" mass="55830">MLTKKLEDQIKKENWWKKDERVLVAVSGGVDSVVLLHLLLELPSEVRPDIYVAHINHQLRAVSEEEEAFVLKLCRDNQVPVFTTKWTEGLTISSNVEQQARQFRYSFFDEVMKRQKITKLLTAHHEDDQVETMMMRLINGNRIKSITGMKEIREFGQGELIRPLLQIKKEELTLFATENNLFFYEDESNQSPDYLRNRLRHQLLPTIKKENPKFNEHMMRFREELEMSTSLIEEIVKLKYNNCVTFDTGEWQIDRQKFISCSQKEQYFILEYLMDSLKEKENIVIGFKQKEQLHANLLSEKPNQGYFLKKDWYVTRFYDDVTITKKKEEIEKEISFDIALNQGVFLSDTEWFGFFEVEKEEFPSTVKSWLKKEMLFSDRQQKRMIIRKKRPGDRLLLNKKGQTKKVSRYFIDEKIPTLERKKSWVVEDHENIVKWLVPFRESYLSIRDETDKIQYKLVYFYAKDE</sequence>
<comment type="domain">
    <text evidence="8">The N-terminal region contains the highly conserved SGGXDS motif, predicted to be a P-loop motif involved in ATP binding.</text>
</comment>
<dbReference type="GO" id="GO:0006400">
    <property type="term" value="P:tRNA modification"/>
    <property type="evidence" value="ECO:0007669"/>
    <property type="project" value="UniProtKB-UniRule"/>
</dbReference>
<comment type="function">
    <text evidence="8">Ligates lysine onto the cytidine present at position 34 of the AUA codon-specific tRNA(Ile) that contains the anticodon CAU, in an ATP-dependent manner. Cytidine is converted to lysidine, thus changing the amino acid specificity of the tRNA from methionine to isoleucine.</text>
</comment>
<dbReference type="CDD" id="cd01992">
    <property type="entry name" value="TilS_N"/>
    <property type="match status" value="1"/>
</dbReference>
<keyword evidence="6 8" id="KW-0067">ATP-binding</keyword>
<dbReference type="GO" id="GO:0032267">
    <property type="term" value="F:tRNA(Ile)-lysidine synthase activity"/>
    <property type="evidence" value="ECO:0007669"/>
    <property type="project" value="UniProtKB-EC"/>
</dbReference>
<evidence type="ECO:0000256" key="1">
    <source>
        <dbReference type="ARBA" id="ARBA00004496"/>
    </source>
</evidence>
<dbReference type="PANTHER" id="PTHR43033:SF1">
    <property type="entry name" value="TRNA(ILE)-LYSIDINE SYNTHASE-RELATED"/>
    <property type="match status" value="1"/>
</dbReference>
<dbReference type="InterPro" id="IPR012795">
    <property type="entry name" value="tRNA_Ile_lys_synt_N"/>
</dbReference>
<evidence type="ECO:0000256" key="8">
    <source>
        <dbReference type="HAMAP-Rule" id="MF_01161"/>
    </source>
</evidence>
<dbReference type="GO" id="GO:0005524">
    <property type="term" value="F:ATP binding"/>
    <property type="evidence" value="ECO:0007669"/>
    <property type="project" value="UniProtKB-UniRule"/>
</dbReference>
<dbReference type="NCBIfam" id="TIGR02432">
    <property type="entry name" value="lysidine_TilS_N"/>
    <property type="match status" value="1"/>
</dbReference>
<dbReference type="EMBL" id="NGKB01000012">
    <property type="protein sequence ID" value="RSU11968.1"/>
    <property type="molecule type" value="Genomic_DNA"/>
</dbReference>
<comment type="similarity">
    <text evidence="8">Belongs to the tRNA(Ile)-lysidine synthase family.</text>
</comment>
<evidence type="ECO:0000259" key="9">
    <source>
        <dbReference type="SMART" id="SM00977"/>
    </source>
</evidence>
<feature type="domain" description="Lysidine-tRNA(Ile) synthetase C-terminal" evidence="9">
    <location>
        <begin position="384"/>
        <end position="459"/>
    </location>
</feature>
<dbReference type="InterPro" id="IPR011063">
    <property type="entry name" value="TilS/TtcA_N"/>
</dbReference>
<keyword evidence="4 8" id="KW-0819">tRNA processing</keyword>
<evidence type="ECO:0000256" key="6">
    <source>
        <dbReference type="ARBA" id="ARBA00022840"/>
    </source>
</evidence>
<keyword evidence="5 8" id="KW-0547">Nucleotide-binding</keyword>
<accession>A0A430AV82</accession>
<dbReference type="HAMAP" id="MF_01161">
    <property type="entry name" value="tRNA_Ile_lys_synt"/>
    <property type="match status" value="1"/>
</dbReference>
<keyword evidence="3 8" id="KW-0436">Ligase</keyword>
<dbReference type="Pfam" id="PF01171">
    <property type="entry name" value="ATP_bind_3"/>
    <property type="match status" value="1"/>
</dbReference>
<dbReference type="Gene3D" id="3.40.50.620">
    <property type="entry name" value="HUPs"/>
    <property type="match status" value="1"/>
</dbReference>
<evidence type="ECO:0000256" key="7">
    <source>
        <dbReference type="ARBA" id="ARBA00048539"/>
    </source>
</evidence>
<keyword evidence="2 8" id="KW-0963">Cytoplasm</keyword>
<dbReference type="GO" id="GO:0005737">
    <property type="term" value="C:cytoplasm"/>
    <property type="evidence" value="ECO:0007669"/>
    <property type="project" value="UniProtKB-SubCell"/>
</dbReference>